<evidence type="ECO:0000313" key="5">
    <source>
        <dbReference type="Proteomes" id="UP000199691"/>
    </source>
</evidence>
<dbReference type="Pfam" id="PF01740">
    <property type="entry name" value="STAS"/>
    <property type="match status" value="1"/>
</dbReference>
<dbReference type="PROSITE" id="PS50801">
    <property type="entry name" value="STAS"/>
    <property type="match status" value="1"/>
</dbReference>
<accession>A0A1H0JVR1</accession>
<proteinExistence type="inferred from homology"/>
<dbReference type="SUPFAM" id="SSF52091">
    <property type="entry name" value="SpoIIaa-like"/>
    <property type="match status" value="1"/>
</dbReference>
<gene>
    <name evidence="4" type="ORF">SAMN05421507_102655</name>
</gene>
<name>A0A1H0JVR1_9PSEU</name>
<keyword evidence="5" id="KW-1185">Reference proteome</keyword>
<dbReference type="InterPro" id="IPR036513">
    <property type="entry name" value="STAS_dom_sf"/>
</dbReference>
<protein>
    <recommendedName>
        <fullName evidence="2">Anti-sigma factor antagonist</fullName>
    </recommendedName>
</protein>
<dbReference type="OrthoDB" id="3622319at2"/>
<evidence type="ECO:0000313" key="4">
    <source>
        <dbReference type="EMBL" id="SDO47694.1"/>
    </source>
</evidence>
<dbReference type="AlphaFoldDB" id="A0A1H0JVR1"/>
<evidence type="ECO:0000256" key="2">
    <source>
        <dbReference type="RuleBase" id="RU003749"/>
    </source>
</evidence>
<feature type="domain" description="STAS" evidence="3">
    <location>
        <begin position="12"/>
        <end position="122"/>
    </location>
</feature>
<evidence type="ECO:0000259" key="3">
    <source>
        <dbReference type="PROSITE" id="PS50801"/>
    </source>
</evidence>
<dbReference type="NCBIfam" id="TIGR00377">
    <property type="entry name" value="ant_ant_sig"/>
    <property type="match status" value="1"/>
</dbReference>
<comment type="similarity">
    <text evidence="1 2">Belongs to the anti-sigma-factor antagonist family.</text>
</comment>
<dbReference type="InterPro" id="IPR002645">
    <property type="entry name" value="STAS_dom"/>
</dbReference>
<evidence type="ECO:0000256" key="1">
    <source>
        <dbReference type="ARBA" id="ARBA00009013"/>
    </source>
</evidence>
<dbReference type="Gene3D" id="3.30.750.24">
    <property type="entry name" value="STAS domain"/>
    <property type="match status" value="1"/>
</dbReference>
<dbReference type="STRING" id="641025.SAMN05421507_102655"/>
<dbReference type="GO" id="GO:0043856">
    <property type="term" value="F:anti-sigma factor antagonist activity"/>
    <property type="evidence" value="ECO:0007669"/>
    <property type="project" value="InterPro"/>
</dbReference>
<dbReference type="Proteomes" id="UP000199691">
    <property type="component" value="Unassembled WGS sequence"/>
</dbReference>
<dbReference type="InterPro" id="IPR003658">
    <property type="entry name" value="Anti-sigma_ant"/>
</dbReference>
<sequence length="122" mass="12975">MTMTELSDRAPISVHTSQDQAVPVTAVAGEIDMSTADLVWNEVHARLAMKPDVLVLDLSGVEFIGSAGIHVLVHSQLEAEDGGTKLAVVVPEQSFASRVLRTAGVNEMLDLHADLPSAMSTR</sequence>
<dbReference type="PANTHER" id="PTHR33495">
    <property type="entry name" value="ANTI-SIGMA FACTOR ANTAGONIST TM_1081-RELATED-RELATED"/>
    <property type="match status" value="1"/>
</dbReference>
<dbReference type="EMBL" id="FNIX01000002">
    <property type="protein sequence ID" value="SDO47694.1"/>
    <property type="molecule type" value="Genomic_DNA"/>
</dbReference>
<dbReference type="PANTHER" id="PTHR33495:SF2">
    <property type="entry name" value="ANTI-SIGMA FACTOR ANTAGONIST TM_1081-RELATED"/>
    <property type="match status" value="1"/>
</dbReference>
<reference evidence="5" key="1">
    <citation type="submission" date="2016-10" db="EMBL/GenBank/DDBJ databases">
        <authorList>
            <person name="Varghese N."/>
            <person name="Submissions S."/>
        </authorList>
    </citation>
    <scope>NUCLEOTIDE SEQUENCE [LARGE SCALE GENOMIC DNA]</scope>
    <source>
        <strain evidence="5">CGMCC 4.6609</strain>
    </source>
</reference>
<dbReference type="CDD" id="cd07043">
    <property type="entry name" value="STAS_anti-anti-sigma_factors"/>
    <property type="match status" value="1"/>
</dbReference>
<organism evidence="4 5">
    <name type="scientific">Lentzea jiangxiensis</name>
    <dbReference type="NCBI Taxonomy" id="641025"/>
    <lineage>
        <taxon>Bacteria</taxon>
        <taxon>Bacillati</taxon>
        <taxon>Actinomycetota</taxon>
        <taxon>Actinomycetes</taxon>
        <taxon>Pseudonocardiales</taxon>
        <taxon>Pseudonocardiaceae</taxon>
        <taxon>Lentzea</taxon>
    </lineage>
</organism>